<accession>A0AAD2JV60</accession>
<feature type="non-terminal residue" evidence="2">
    <location>
        <position position="1"/>
    </location>
</feature>
<dbReference type="AlphaFoldDB" id="A0AAD2JV60"/>
<feature type="compositionally biased region" description="Low complexity" evidence="1">
    <location>
        <begin position="20"/>
        <end position="40"/>
    </location>
</feature>
<keyword evidence="3" id="KW-1185">Reference proteome</keyword>
<gene>
    <name evidence="2" type="ORF">MYCIT1_LOCUS3053</name>
</gene>
<organism evidence="2 3">
    <name type="scientific">Mycena citricolor</name>
    <dbReference type="NCBI Taxonomy" id="2018698"/>
    <lineage>
        <taxon>Eukaryota</taxon>
        <taxon>Fungi</taxon>
        <taxon>Dikarya</taxon>
        <taxon>Basidiomycota</taxon>
        <taxon>Agaricomycotina</taxon>
        <taxon>Agaricomycetes</taxon>
        <taxon>Agaricomycetidae</taxon>
        <taxon>Agaricales</taxon>
        <taxon>Marasmiineae</taxon>
        <taxon>Mycenaceae</taxon>
        <taxon>Mycena</taxon>
    </lineage>
</organism>
<protein>
    <submittedName>
        <fullName evidence="2">Uncharacterized protein</fullName>
    </submittedName>
</protein>
<dbReference type="EMBL" id="CAVNYO010000040">
    <property type="protein sequence ID" value="CAK5263577.1"/>
    <property type="molecule type" value="Genomic_DNA"/>
</dbReference>
<name>A0AAD2JV60_9AGAR</name>
<evidence type="ECO:0000313" key="2">
    <source>
        <dbReference type="EMBL" id="CAK5263577.1"/>
    </source>
</evidence>
<evidence type="ECO:0000313" key="3">
    <source>
        <dbReference type="Proteomes" id="UP001295794"/>
    </source>
</evidence>
<feature type="region of interest" description="Disordered" evidence="1">
    <location>
        <begin position="15"/>
        <end position="40"/>
    </location>
</feature>
<sequence length="54" mass="5966">GAAFANAFWRWPSSAPRRFGPTAARTGRPTPRRMGGTAPTCCRGRWTAVFRDAR</sequence>
<evidence type="ECO:0000256" key="1">
    <source>
        <dbReference type="SAM" id="MobiDB-lite"/>
    </source>
</evidence>
<proteinExistence type="predicted"/>
<reference evidence="2" key="1">
    <citation type="submission" date="2023-11" db="EMBL/GenBank/DDBJ databases">
        <authorList>
            <person name="De Vega J J."/>
            <person name="De Vega J J."/>
        </authorList>
    </citation>
    <scope>NUCLEOTIDE SEQUENCE</scope>
</reference>
<dbReference type="Proteomes" id="UP001295794">
    <property type="component" value="Unassembled WGS sequence"/>
</dbReference>
<comment type="caution">
    <text evidence="2">The sequence shown here is derived from an EMBL/GenBank/DDBJ whole genome shotgun (WGS) entry which is preliminary data.</text>
</comment>